<dbReference type="InterPro" id="IPR011995">
    <property type="entry name" value="OMPdecase_type-2"/>
</dbReference>
<dbReference type="PANTHER" id="PTHR43375:SF1">
    <property type="entry name" value="OROTIDINE 5'-PHOSPHATE DECARBOXYLASE"/>
    <property type="match status" value="1"/>
</dbReference>
<dbReference type="SUPFAM" id="SSF51366">
    <property type="entry name" value="Ribulose-phoshate binding barrel"/>
    <property type="match status" value="1"/>
</dbReference>
<dbReference type="InterPro" id="IPR011060">
    <property type="entry name" value="RibuloseP-bd_barrel"/>
</dbReference>
<feature type="domain" description="Orotidine 5'-phosphate decarboxylase" evidence="8">
    <location>
        <begin position="17"/>
        <end position="263"/>
    </location>
</feature>
<accession>A0A9D1YWB4</accession>
<keyword evidence="3" id="KW-0210">Decarboxylase</keyword>
<evidence type="ECO:0000256" key="7">
    <source>
        <dbReference type="NCBIfam" id="TIGR02127"/>
    </source>
</evidence>
<evidence type="ECO:0000256" key="6">
    <source>
        <dbReference type="ARBA" id="ARBA00049157"/>
    </source>
</evidence>
<dbReference type="SMART" id="SM00934">
    <property type="entry name" value="OMPdecase"/>
    <property type="match status" value="1"/>
</dbReference>
<dbReference type="Proteomes" id="UP000824005">
    <property type="component" value="Unassembled WGS sequence"/>
</dbReference>
<dbReference type="EC" id="4.1.1.23" evidence="7"/>
<dbReference type="Pfam" id="PF00215">
    <property type="entry name" value="OMPdecase"/>
    <property type="match status" value="1"/>
</dbReference>
<dbReference type="GO" id="GO:0006207">
    <property type="term" value="P:'de novo' pyrimidine nucleobase biosynthetic process"/>
    <property type="evidence" value="ECO:0007669"/>
    <property type="project" value="InterPro"/>
</dbReference>
<dbReference type="EMBL" id="DXDC01000364">
    <property type="protein sequence ID" value="HIY66999.1"/>
    <property type="molecule type" value="Genomic_DNA"/>
</dbReference>
<comment type="caution">
    <text evidence="9">The sequence shown here is derived from an EMBL/GenBank/DDBJ whole genome shotgun (WGS) entry which is preliminary data.</text>
</comment>
<proteinExistence type="inferred from homology"/>
<comment type="catalytic activity">
    <reaction evidence="6">
        <text>orotidine 5'-phosphate + H(+) = UMP + CO2</text>
        <dbReference type="Rhea" id="RHEA:11596"/>
        <dbReference type="ChEBI" id="CHEBI:15378"/>
        <dbReference type="ChEBI" id="CHEBI:16526"/>
        <dbReference type="ChEBI" id="CHEBI:57538"/>
        <dbReference type="ChEBI" id="CHEBI:57865"/>
        <dbReference type="EC" id="4.1.1.23"/>
    </reaction>
</comment>
<dbReference type="InterPro" id="IPR013785">
    <property type="entry name" value="Aldolase_TIM"/>
</dbReference>
<dbReference type="InterPro" id="IPR001754">
    <property type="entry name" value="OMPdeCOase_dom"/>
</dbReference>
<evidence type="ECO:0000313" key="10">
    <source>
        <dbReference type="Proteomes" id="UP000824005"/>
    </source>
</evidence>
<evidence type="ECO:0000256" key="4">
    <source>
        <dbReference type="ARBA" id="ARBA00022975"/>
    </source>
</evidence>
<keyword evidence="5 9" id="KW-0456">Lyase</keyword>
<protein>
    <recommendedName>
        <fullName evidence="7">Orotidine-5'-phosphate decarboxylase</fullName>
        <ecNumber evidence="7">4.1.1.23</ecNumber>
    </recommendedName>
</protein>
<comment type="pathway">
    <text evidence="1">Pyrimidine metabolism; UMP biosynthesis via de novo pathway; UMP from orotate: step 2/2.</text>
</comment>
<evidence type="ECO:0000256" key="1">
    <source>
        <dbReference type="ARBA" id="ARBA00004861"/>
    </source>
</evidence>
<dbReference type="AlphaFoldDB" id="A0A9D1YWB4"/>
<evidence type="ECO:0000259" key="8">
    <source>
        <dbReference type="SMART" id="SM00934"/>
    </source>
</evidence>
<dbReference type="GO" id="GO:0009220">
    <property type="term" value="P:pyrimidine ribonucleotide biosynthetic process"/>
    <property type="evidence" value="ECO:0007669"/>
    <property type="project" value="UniProtKB-UniRule"/>
</dbReference>
<evidence type="ECO:0000256" key="2">
    <source>
        <dbReference type="ARBA" id="ARBA00008847"/>
    </source>
</evidence>
<sequence>MTTFGARLAAATRDRSALCVGIDPHPHLLRTWGLADSPEALRSFGLTVIEAAAGRAAAVKPQVAFFERHGSAGLRALEDVLAAARGSELLVVADAKRGDVGTSVAAYGEAWLRPESPLFVDALTVSAFQGTGSLARVFELANEHERGLFVLCATSNPEAAAIQLATTDTGETVAATIAREVAELNRAASMSMGSIGLVLGATIEVRDFGIHLDSNTPVLAPGFGAQGGRLEDLRTLFPTPAPVLAALSRSILGHGPDGLVPAIDEAVATVSA</sequence>
<dbReference type="PANTHER" id="PTHR43375">
    <property type="entry name" value="OROTIDINE 5'-PHOSPHATE DECARBOXYLASE"/>
    <property type="match status" value="1"/>
</dbReference>
<keyword evidence="4" id="KW-0665">Pyrimidine biosynthesis</keyword>
<reference evidence="9" key="2">
    <citation type="submission" date="2021-04" db="EMBL/GenBank/DDBJ databases">
        <authorList>
            <person name="Gilroy R."/>
        </authorList>
    </citation>
    <scope>NUCLEOTIDE SEQUENCE</scope>
    <source>
        <strain evidence="9">ChiGjej1B1-98</strain>
    </source>
</reference>
<evidence type="ECO:0000256" key="5">
    <source>
        <dbReference type="ARBA" id="ARBA00023239"/>
    </source>
</evidence>
<comment type="similarity">
    <text evidence="2">Belongs to the OMP decarboxylase family. Type 2 subfamily.</text>
</comment>
<dbReference type="CDD" id="cd04725">
    <property type="entry name" value="OMP_decarboxylase_like"/>
    <property type="match status" value="1"/>
</dbReference>
<organism evidence="9 10">
    <name type="scientific">Candidatus Agrococcus pullicola</name>
    <dbReference type="NCBI Taxonomy" id="2838429"/>
    <lineage>
        <taxon>Bacteria</taxon>
        <taxon>Bacillati</taxon>
        <taxon>Actinomycetota</taxon>
        <taxon>Actinomycetes</taxon>
        <taxon>Micrococcales</taxon>
        <taxon>Microbacteriaceae</taxon>
        <taxon>Agrococcus</taxon>
    </lineage>
</organism>
<name>A0A9D1YWB4_9MICO</name>
<dbReference type="NCBIfam" id="TIGR02127">
    <property type="entry name" value="pyrF_sub2"/>
    <property type="match status" value="1"/>
</dbReference>
<evidence type="ECO:0000313" key="9">
    <source>
        <dbReference type="EMBL" id="HIY66999.1"/>
    </source>
</evidence>
<gene>
    <name evidence="9" type="primary">pyrF</name>
    <name evidence="9" type="ORF">H9830_12065</name>
</gene>
<dbReference type="Gene3D" id="3.20.20.70">
    <property type="entry name" value="Aldolase class I"/>
    <property type="match status" value="1"/>
</dbReference>
<evidence type="ECO:0000256" key="3">
    <source>
        <dbReference type="ARBA" id="ARBA00022793"/>
    </source>
</evidence>
<reference evidence="9" key="1">
    <citation type="journal article" date="2021" name="PeerJ">
        <title>Extensive microbial diversity within the chicken gut microbiome revealed by metagenomics and culture.</title>
        <authorList>
            <person name="Gilroy R."/>
            <person name="Ravi A."/>
            <person name="Getino M."/>
            <person name="Pursley I."/>
            <person name="Horton D.L."/>
            <person name="Alikhan N.F."/>
            <person name="Baker D."/>
            <person name="Gharbi K."/>
            <person name="Hall N."/>
            <person name="Watson M."/>
            <person name="Adriaenssens E.M."/>
            <person name="Foster-Nyarko E."/>
            <person name="Jarju S."/>
            <person name="Secka A."/>
            <person name="Antonio M."/>
            <person name="Oren A."/>
            <person name="Chaudhuri R.R."/>
            <person name="La Ragione R."/>
            <person name="Hildebrand F."/>
            <person name="Pallen M.J."/>
        </authorList>
    </citation>
    <scope>NUCLEOTIDE SEQUENCE</scope>
    <source>
        <strain evidence="9">ChiGjej1B1-98</strain>
    </source>
</reference>
<dbReference type="GO" id="GO:0004590">
    <property type="term" value="F:orotidine-5'-phosphate decarboxylase activity"/>
    <property type="evidence" value="ECO:0007669"/>
    <property type="project" value="UniProtKB-UniRule"/>
</dbReference>